<accession>A0AA47MJM2</accession>
<organism evidence="2 3">
    <name type="scientific">Merluccius polli</name>
    <name type="common">Benguela hake</name>
    <name type="synonym">Merluccius cadenati</name>
    <dbReference type="NCBI Taxonomy" id="89951"/>
    <lineage>
        <taxon>Eukaryota</taxon>
        <taxon>Metazoa</taxon>
        <taxon>Chordata</taxon>
        <taxon>Craniata</taxon>
        <taxon>Vertebrata</taxon>
        <taxon>Euteleostomi</taxon>
        <taxon>Actinopterygii</taxon>
        <taxon>Neopterygii</taxon>
        <taxon>Teleostei</taxon>
        <taxon>Neoteleostei</taxon>
        <taxon>Acanthomorphata</taxon>
        <taxon>Zeiogadaria</taxon>
        <taxon>Gadariae</taxon>
        <taxon>Gadiformes</taxon>
        <taxon>Gadoidei</taxon>
        <taxon>Merlucciidae</taxon>
        <taxon>Merluccius</taxon>
    </lineage>
</organism>
<dbReference type="SUPFAM" id="SSF81665">
    <property type="entry name" value="Calcium ATPase, transmembrane domain M"/>
    <property type="match status" value="1"/>
</dbReference>
<keyword evidence="1" id="KW-0472">Membrane</keyword>
<evidence type="ECO:0000313" key="3">
    <source>
        <dbReference type="Proteomes" id="UP001174136"/>
    </source>
</evidence>
<protein>
    <submittedName>
        <fullName evidence="2">Sarcoplasmic/endoplasmic reticulum calcium ATPase 2</fullName>
    </submittedName>
</protein>
<keyword evidence="1" id="KW-0812">Transmembrane</keyword>
<keyword evidence="3" id="KW-1185">Reference proteome</keyword>
<name>A0AA47MJM2_MERPO</name>
<dbReference type="InterPro" id="IPR023298">
    <property type="entry name" value="ATPase_P-typ_TM_dom_sf"/>
</dbReference>
<evidence type="ECO:0000313" key="2">
    <source>
        <dbReference type="EMBL" id="KAK0141281.1"/>
    </source>
</evidence>
<feature type="transmembrane region" description="Helical" evidence="1">
    <location>
        <begin position="76"/>
        <end position="94"/>
    </location>
</feature>
<dbReference type="AlphaFoldDB" id="A0AA47MJM2"/>
<keyword evidence="1" id="KW-1133">Transmembrane helix</keyword>
<sequence>MQVVFQIRPLSWPQWVVVLKMSLPVIFMDEALKFLARNYIEPGNQLLEEQEELQRMRGAGLMEAVSTRVSRPMRGVSWSFVLISVPLLVWIYSLDSDITNIFWE</sequence>
<comment type="caution">
    <text evidence="2">The sequence shown here is derived from an EMBL/GenBank/DDBJ whole genome shotgun (WGS) entry which is preliminary data.</text>
</comment>
<dbReference type="EMBL" id="JAOPHQ010003978">
    <property type="protein sequence ID" value="KAK0141281.1"/>
    <property type="molecule type" value="Genomic_DNA"/>
</dbReference>
<reference evidence="2" key="1">
    <citation type="journal article" date="2023" name="Front. Mar. Sci.">
        <title>A new Merluccius polli reference genome to investigate the effects of global change in West African waters.</title>
        <authorList>
            <person name="Mateo J.L."/>
            <person name="Blanco-Fernandez C."/>
            <person name="Garcia-Vazquez E."/>
            <person name="Machado-Schiaffino G."/>
        </authorList>
    </citation>
    <scope>NUCLEOTIDE SEQUENCE</scope>
    <source>
        <strain evidence="2">C29</strain>
        <tissue evidence="2">Fin</tissue>
    </source>
</reference>
<dbReference type="Proteomes" id="UP001174136">
    <property type="component" value="Unassembled WGS sequence"/>
</dbReference>
<dbReference type="Gene3D" id="1.20.1110.10">
    <property type="entry name" value="Calcium-transporting ATPase, transmembrane domain"/>
    <property type="match status" value="1"/>
</dbReference>
<evidence type="ECO:0000256" key="1">
    <source>
        <dbReference type="SAM" id="Phobius"/>
    </source>
</evidence>
<proteinExistence type="predicted"/>
<gene>
    <name evidence="2" type="primary">ATP2A2_1</name>
    <name evidence="2" type="ORF">N1851_021724</name>
</gene>